<proteinExistence type="predicted"/>
<protein>
    <recommendedName>
        <fullName evidence="7">Thioesterase superfamily protein</fullName>
    </recommendedName>
</protein>
<dbReference type="RefSeq" id="WP_211366665.1">
    <property type="nucleotide sequence ID" value="NZ_VFPA01000002.1"/>
</dbReference>
<accession>A0A543DPH4</accession>
<dbReference type="Proteomes" id="UP000315677">
    <property type="component" value="Unassembled WGS sequence"/>
</dbReference>
<evidence type="ECO:0000256" key="4">
    <source>
        <dbReference type="ARBA" id="ARBA00023098"/>
    </source>
</evidence>
<dbReference type="Gene3D" id="3.10.129.10">
    <property type="entry name" value="Hotdog Thioesterase"/>
    <property type="match status" value="1"/>
</dbReference>
<evidence type="ECO:0000256" key="3">
    <source>
        <dbReference type="ARBA" id="ARBA00022832"/>
    </source>
</evidence>
<dbReference type="SUPFAM" id="SSF54637">
    <property type="entry name" value="Thioesterase/thiol ester dehydrase-isomerase"/>
    <property type="match status" value="1"/>
</dbReference>
<evidence type="ECO:0000256" key="1">
    <source>
        <dbReference type="ARBA" id="ARBA00022490"/>
    </source>
</evidence>
<dbReference type="PANTHER" id="PTHR12418:SF19">
    <property type="entry name" value="ACYL-COENZYME A THIOESTERASE THEM4"/>
    <property type="match status" value="1"/>
</dbReference>
<keyword evidence="1" id="KW-0963">Cytoplasm</keyword>
<comment type="caution">
    <text evidence="5">The sequence shown here is derived from an EMBL/GenBank/DDBJ whole genome shotgun (WGS) entry which is preliminary data.</text>
</comment>
<sequence>MTRADHRGTPAGLLETWRARAEIGAGPAGFPQMIEALRTLQDRMTAAAPPEELISEAMHRLNELSEMLEPHAVGELRQITGHLVGLPGRGQTMTPVIHVDESDDQHANGTVTYGRFYLGGNGAVHGGAVPLVFDEILGRLANTGGRSPSRTAYLHVDFRSITPIETELRFEGWFEKEEGRKRLLRATMHHGEVLCAEAEGLFVALRPGQP</sequence>
<dbReference type="PANTHER" id="PTHR12418">
    <property type="entry name" value="ACYL-COENZYME A THIOESTERASE THEM4"/>
    <property type="match status" value="1"/>
</dbReference>
<dbReference type="EMBL" id="VFPA01000002">
    <property type="protein sequence ID" value="TQM11185.1"/>
    <property type="molecule type" value="Genomic_DNA"/>
</dbReference>
<evidence type="ECO:0008006" key="7">
    <source>
        <dbReference type="Google" id="ProtNLM"/>
    </source>
</evidence>
<evidence type="ECO:0000313" key="5">
    <source>
        <dbReference type="EMBL" id="TQM11185.1"/>
    </source>
</evidence>
<dbReference type="GO" id="GO:0016787">
    <property type="term" value="F:hydrolase activity"/>
    <property type="evidence" value="ECO:0007669"/>
    <property type="project" value="UniProtKB-KW"/>
</dbReference>
<keyword evidence="3" id="KW-0276">Fatty acid metabolism</keyword>
<dbReference type="AlphaFoldDB" id="A0A543DPH4"/>
<dbReference type="GO" id="GO:0006631">
    <property type="term" value="P:fatty acid metabolic process"/>
    <property type="evidence" value="ECO:0007669"/>
    <property type="project" value="UniProtKB-KW"/>
</dbReference>
<dbReference type="CDD" id="cd03443">
    <property type="entry name" value="PaaI_thioesterase"/>
    <property type="match status" value="1"/>
</dbReference>
<evidence type="ECO:0000313" key="6">
    <source>
        <dbReference type="Proteomes" id="UP000315677"/>
    </source>
</evidence>
<gene>
    <name evidence="5" type="ORF">FB558_3738</name>
</gene>
<organism evidence="5 6">
    <name type="scientific">Pseudonocardia kunmingensis</name>
    <dbReference type="NCBI Taxonomy" id="630975"/>
    <lineage>
        <taxon>Bacteria</taxon>
        <taxon>Bacillati</taxon>
        <taxon>Actinomycetota</taxon>
        <taxon>Actinomycetes</taxon>
        <taxon>Pseudonocardiales</taxon>
        <taxon>Pseudonocardiaceae</taxon>
        <taxon>Pseudonocardia</taxon>
    </lineage>
</organism>
<keyword evidence="6" id="KW-1185">Reference proteome</keyword>
<keyword evidence="2" id="KW-0378">Hydrolase</keyword>
<dbReference type="InterPro" id="IPR029069">
    <property type="entry name" value="HotDog_dom_sf"/>
</dbReference>
<keyword evidence="4" id="KW-0443">Lipid metabolism</keyword>
<evidence type="ECO:0000256" key="2">
    <source>
        <dbReference type="ARBA" id="ARBA00022801"/>
    </source>
</evidence>
<dbReference type="InterPro" id="IPR052365">
    <property type="entry name" value="THEM4/THEM5_acyl-CoA_thioest"/>
</dbReference>
<name>A0A543DPH4_9PSEU</name>
<reference evidence="5 6" key="1">
    <citation type="submission" date="2019-06" db="EMBL/GenBank/DDBJ databases">
        <title>Sequencing the genomes of 1000 actinobacteria strains.</title>
        <authorList>
            <person name="Klenk H.-P."/>
        </authorList>
    </citation>
    <scope>NUCLEOTIDE SEQUENCE [LARGE SCALE GENOMIC DNA]</scope>
    <source>
        <strain evidence="5 6">DSM 45301</strain>
    </source>
</reference>